<dbReference type="Pfam" id="PF02517">
    <property type="entry name" value="Rce1-like"/>
    <property type="match status" value="1"/>
</dbReference>
<dbReference type="OrthoDB" id="3693644at2"/>
<evidence type="ECO:0000313" key="3">
    <source>
        <dbReference type="EMBL" id="PFG17073.1"/>
    </source>
</evidence>
<evidence type="ECO:0000256" key="1">
    <source>
        <dbReference type="SAM" id="Phobius"/>
    </source>
</evidence>
<organism evidence="3 4">
    <name type="scientific">Propionicimonas paludicola</name>
    <dbReference type="NCBI Taxonomy" id="185243"/>
    <lineage>
        <taxon>Bacteria</taxon>
        <taxon>Bacillati</taxon>
        <taxon>Actinomycetota</taxon>
        <taxon>Actinomycetes</taxon>
        <taxon>Propionibacteriales</taxon>
        <taxon>Nocardioidaceae</taxon>
        <taxon>Propionicimonas</taxon>
    </lineage>
</organism>
<keyword evidence="4" id="KW-1185">Reference proteome</keyword>
<evidence type="ECO:0000313" key="4">
    <source>
        <dbReference type="Proteomes" id="UP000226079"/>
    </source>
</evidence>
<reference evidence="3 4" key="1">
    <citation type="submission" date="2017-10" db="EMBL/GenBank/DDBJ databases">
        <title>Sequencing the genomes of 1000 actinobacteria strains.</title>
        <authorList>
            <person name="Klenk H.-P."/>
        </authorList>
    </citation>
    <scope>NUCLEOTIDE SEQUENCE [LARGE SCALE GENOMIC DNA]</scope>
    <source>
        <strain evidence="3 4">DSM 15597</strain>
    </source>
</reference>
<dbReference type="AlphaFoldDB" id="A0A2A9CRN7"/>
<feature type="transmembrane region" description="Helical" evidence="1">
    <location>
        <begin position="12"/>
        <end position="33"/>
    </location>
</feature>
<accession>A0A2A9CRN7</accession>
<dbReference type="InterPro" id="IPR042150">
    <property type="entry name" value="MmRce1-like"/>
</dbReference>
<name>A0A2A9CRN7_9ACTN</name>
<keyword evidence="1" id="KW-0472">Membrane</keyword>
<proteinExistence type="predicted"/>
<keyword evidence="1" id="KW-1133">Transmembrane helix</keyword>
<dbReference type="InterPro" id="IPR003675">
    <property type="entry name" value="Rce1/LyrA-like_dom"/>
</dbReference>
<dbReference type="GO" id="GO:0080120">
    <property type="term" value="P:CAAX-box protein maturation"/>
    <property type="evidence" value="ECO:0007669"/>
    <property type="project" value="UniProtKB-ARBA"/>
</dbReference>
<dbReference type="RefSeq" id="WP_098460539.1">
    <property type="nucleotide sequence ID" value="NZ_PDJC01000001.1"/>
</dbReference>
<feature type="domain" description="CAAX prenyl protease 2/Lysostaphin resistance protein A-like" evidence="2">
    <location>
        <begin position="180"/>
        <end position="270"/>
    </location>
</feature>
<feature type="transmembrane region" description="Helical" evidence="1">
    <location>
        <begin position="258"/>
        <end position="279"/>
    </location>
</feature>
<dbReference type="GO" id="GO:0004175">
    <property type="term" value="F:endopeptidase activity"/>
    <property type="evidence" value="ECO:0007669"/>
    <property type="project" value="UniProtKB-ARBA"/>
</dbReference>
<dbReference type="EMBL" id="PDJC01000001">
    <property type="protein sequence ID" value="PFG17073.1"/>
    <property type="molecule type" value="Genomic_DNA"/>
</dbReference>
<dbReference type="Proteomes" id="UP000226079">
    <property type="component" value="Unassembled WGS sequence"/>
</dbReference>
<gene>
    <name evidence="3" type="ORF">ATK74_1633</name>
</gene>
<evidence type="ECO:0000259" key="2">
    <source>
        <dbReference type="Pfam" id="PF02517"/>
    </source>
</evidence>
<keyword evidence="1" id="KW-0812">Transmembrane</keyword>
<feature type="transmembrane region" description="Helical" evidence="1">
    <location>
        <begin position="87"/>
        <end position="113"/>
    </location>
</feature>
<feature type="transmembrane region" description="Helical" evidence="1">
    <location>
        <begin position="229"/>
        <end position="251"/>
    </location>
</feature>
<feature type="transmembrane region" description="Helical" evidence="1">
    <location>
        <begin position="196"/>
        <end position="217"/>
    </location>
</feature>
<feature type="transmembrane region" description="Helical" evidence="1">
    <location>
        <begin position="285"/>
        <end position="308"/>
    </location>
</feature>
<comment type="caution">
    <text evidence="3">The sequence shown here is derived from an EMBL/GenBank/DDBJ whole genome shotgun (WGS) entry which is preliminary data.</text>
</comment>
<sequence length="324" mass="34185">MTKLRQVRWGRIGLFYAITLGWAVVVAGGLYLAGQRSLDPSAAPWWVAVLLTVVFLPAPLVAARILERRDSADDRLRAEFSSGWWRHWLSLIGITAIGLVVLVLALVGVTWLAGNVRGMPDAGTVLFSQPDIVSSLLTRQSSTDAAGVAALSAVTPGLWGFLAIAVAATLLAAATVNGGFAFGAEYGWRGWLADELSPLGSFWMNLIVGILAGLWYAPLVLLGHGYPGYAVLGVGFMVAWNVVVSFLLWRLRQWQGSLLAPAMFHGALNGVVGFFWVVTAGGHPLLAAPMGLIGIGVLAVLTAVLWLATAPAVRAAKAAEPALA</sequence>
<feature type="transmembrane region" description="Helical" evidence="1">
    <location>
        <begin position="45"/>
        <end position="66"/>
    </location>
</feature>
<feature type="transmembrane region" description="Helical" evidence="1">
    <location>
        <begin position="158"/>
        <end position="184"/>
    </location>
</feature>
<dbReference type="PANTHER" id="PTHR35797:SF1">
    <property type="entry name" value="PROTEASE"/>
    <property type="match status" value="1"/>
</dbReference>
<dbReference type="PANTHER" id="PTHR35797">
    <property type="entry name" value="PROTEASE-RELATED"/>
    <property type="match status" value="1"/>
</dbReference>
<protein>
    <recommendedName>
        <fullName evidence="2">CAAX prenyl protease 2/Lysostaphin resistance protein A-like domain-containing protein</fullName>
    </recommendedName>
</protein>